<dbReference type="InterPro" id="IPR027417">
    <property type="entry name" value="P-loop_NTPase"/>
</dbReference>
<dbReference type="Proteomes" id="UP001519460">
    <property type="component" value="Unassembled WGS sequence"/>
</dbReference>
<dbReference type="Gene3D" id="3.40.50.300">
    <property type="entry name" value="P-loop containing nucleotide triphosphate hydrolases"/>
    <property type="match status" value="2"/>
</dbReference>
<dbReference type="Pfam" id="PF13087">
    <property type="entry name" value="AAA_12"/>
    <property type="match status" value="1"/>
</dbReference>
<evidence type="ECO:0000256" key="1">
    <source>
        <dbReference type="ARBA" id="ARBA00004496"/>
    </source>
</evidence>
<evidence type="ECO:0000259" key="8">
    <source>
        <dbReference type="PROSITE" id="PS51981"/>
    </source>
</evidence>
<sequence length="1153" mass="130507">MIQHNDQLLPEGNKNVTSQNLAEETGPRDDADDDDMGEADLEDNILQRRVLDLDDDDDDQSCGSESEESPSYSASNTPVMAANVGDLQRGYFFWGSQFWGKFPESFRRKVAEKIKKEVYSRDVMSPGDEKAILDIWNLDIKQRWRLYRLWLSRVTADLYRRRRADEAEFQGVSARVVEQRNCLDLRIMKRARVVAMTTTGASRMTSVLRALGPRVIMVEEAAQVSEAHVLSSLSPACFHLIMIGDHLQLRPAYNNFDLTARHHRHHIDISLMRPEISSLLVPTIYTQLHDHPSVKNYPHVKGVMHDVFFLNHQHPEDTPEDSKSKQNTHEAEFLAGLYRYLRLQGYGAKDITILALYKEQVMLLRKLIKEVETRDPLIPSPPRDLEEELMDFPARGRLPGCPQTHGARVTAVDNFQGEESKVVLLSLVRSNTEGRIGYLREPNRVCVALSRAKEGLFVIGNCSMLAEKSPDCWKPILDAAKGREILGPALPLRCPRHPDHVTNVARKDDFLRLCPNGGCEASCDVRRECGHACDQKCHNPELFHHDDCLKPCARKCSYGHPCSGHFCAYPCPPCEEKVEMTMERCGHTVLVECGSQLCPPPCPQRCEKTLECGHRCGAKCGVTSACGHEFQVACFKKDTAECTVPCTAVLQCGHPCTGKCGTCFAGRLHVPCNKKCERTLVCGHVCHGMCTKTCPPCNKPCQGKCAHSKCSEKCGDTCTPCVELCSWKCKPRCKNRFLWCTKRCSELCDRERCDTPCNRKLQCRKCERHYRCRGLLCEAVCPEACPVCNADIFEIFFGTEDEEDARFYKMADCRCVLEVSALDQYMDQVTEGNEIVGKRCPKCKTPMITSLRYGNVLKKTNADMARVKEKVLSPPDDVKIRQRELLKRLWNENPSKDVEFNFENAIDSAKTLEDLSVRENQLNFLKAIRELRSKTGLLSSQSAVAKACRLLDRLRDWTMVTHRSSFSEQQCEEFKRELQRTQLTILFLALCLTWTIEGGTHQFLPSQAFKIVLFLFFECQDTYPHAEKCLRRLEDKPEVLTPEEETDMRTRVESLRGRWLSGVGVSDAERLMIVKAMGFKQGHWYKCPNGHIYAIGDCGGAMQRSVCPECRSDIGGSQHRLTDGNAVATEMDGATYGAWSEQANLANYENLDL</sequence>
<evidence type="ECO:0000256" key="6">
    <source>
        <dbReference type="ARBA" id="ARBA00022859"/>
    </source>
</evidence>
<keyword evidence="10" id="KW-1185">Reference proteome</keyword>
<accession>A0ABD0JPA4</accession>
<protein>
    <recommendedName>
        <fullName evidence="8">RZ-type domain-containing protein</fullName>
    </recommendedName>
</protein>
<dbReference type="EMBL" id="JACVVK020000363">
    <property type="protein sequence ID" value="KAK7476870.1"/>
    <property type="molecule type" value="Genomic_DNA"/>
</dbReference>
<evidence type="ECO:0000256" key="2">
    <source>
        <dbReference type="ARBA" id="ARBA00022490"/>
    </source>
</evidence>
<evidence type="ECO:0000256" key="4">
    <source>
        <dbReference type="ARBA" id="ARBA00022771"/>
    </source>
</evidence>
<dbReference type="GO" id="GO:0005737">
    <property type="term" value="C:cytoplasm"/>
    <property type="evidence" value="ECO:0007669"/>
    <property type="project" value="UniProtKB-SubCell"/>
</dbReference>
<feature type="compositionally biased region" description="Acidic residues" evidence="7">
    <location>
        <begin position="30"/>
        <end position="43"/>
    </location>
</feature>
<dbReference type="InterPro" id="IPR046439">
    <property type="entry name" value="ZF_RZ_dom"/>
</dbReference>
<dbReference type="InterPro" id="IPR041679">
    <property type="entry name" value="DNA2/NAM7-like_C"/>
</dbReference>
<name>A0ABD0JPA4_9CAEN</name>
<proteinExistence type="predicted"/>
<evidence type="ECO:0000256" key="7">
    <source>
        <dbReference type="SAM" id="MobiDB-lite"/>
    </source>
</evidence>
<evidence type="ECO:0000313" key="9">
    <source>
        <dbReference type="EMBL" id="KAK7476870.1"/>
    </source>
</evidence>
<keyword evidence="4" id="KW-0863">Zinc-finger</keyword>
<comment type="subcellular location">
    <subcellularLocation>
        <location evidence="1">Cytoplasm</location>
    </subcellularLocation>
</comment>
<dbReference type="InterPro" id="IPR047187">
    <property type="entry name" value="SF1_C_Upf1"/>
</dbReference>
<keyword evidence="2" id="KW-0963">Cytoplasm</keyword>
<keyword evidence="3" id="KW-0479">Metal-binding</keyword>
<organism evidence="9 10">
    <name type="scientific">Batillaria attramentaria</name>
    <dbReference type="NCBI Taxonomy" id="370345"/>
    <lineage>
        <taxon>Eukaryota</taxon>
        <taxon>Metazoa</taxon>
        <taxon>Spiralia</taxon>
        <taxon>Lophotrochozoa</taxon>
        <taxon>Mollusca</taxon>
        <taxon>Gastropoda</taxon>
        <taxon>Caenogastropoda</taxon>
        <taxon>Sorbeoconcha</taxon>
        <taxon>Cerithioidea</taxon>
        <taxon>Batillariidae</taxon>
        <taxon>Batillaria</taxon>
    </lineage>
</organism>
<feature type="region of interest" description="Disordered" evidence="7">
    <location>
        <begin position="1"/>
        <end position="77"/>
    </location>
</feature>
<dbReference type="PANTHER" id="PTHR10887">
    <property type="entry name" value="DNA2/NAM7 HELICASE FAMILY"/>
    <property type="match status" value="1"/>
</dbReference>
<reference evidence="9 10" key="1">
    <citation type="journal article" date="2023" name="Sci. Data">
        <title>Genome assembly of the Korean intertidal mud-creeper Batillaria attramentaria.</title>
        <authorList>
            <person name="Patra A.K."/>
            <person name="Ho P.T."/>
            <person name="Jun S."/>
            <person name="Lee S.J."/>
            <person name="Kim Y."/>
            <person name="Won Y.J."/>
        </authorList>
    </citation>
    <scope>NUCLEOTIDE SEQUENCE [LARGE SCALE GENOMIC DNA]</scope>
    <source>
        <strain evidence="9">Wonlab-2016</strain>
    </source>
</reference>
<dbReference type="PANTHER" id="PTHR10887:SF341">
    <property type="entry name" value="NFX1-TYPE ZINC FINGER-CONTAINING PROTEIN 1"/>
    <property type="match status" value="1"/>
</dbReference>
<dbReference type="Pfam" id="PF20173">
    <property type="entry name" value="ZnF_RZ-type"/>
    <property type="match status" value="1"/>
</dbReference>
<dbReference type="InterPro" id="IPR045055">
    <property type="entry name" value="DNA2/NAM7-like"/>
</dbReference>
<dbReference type="SUPFAM" id="SSF52540">
    <property type="entry name" value="P-loop containing nucleoside triphosphate hydrolases"/>
    <property type="match status" value="1"/>
</dbReference>
<dbReference type="GO" id="GO:0002376">
    <property type="term" value="P:immune system process"/>
    <property type="evidence" value="ECO:0007669"/>
    <property type="project" value="UniProtKB-KW"/>
</dbReference>
<feature type="compositionally biased region" description="Acidic residues" evidence="7">
    <location>
        <begin position="53"/>
        <end position="68"/>
    </location>
</feature>
<evidence type="ECO:0000256" key="5">
    <source>
        <dbReference type="ARBA" id="ARBA00022833"/>
    </source>
</evidence>
<evidence type="ECO:0000256" key="3">
    <source>
        <dbReference type="ARBA" id="ARBA00022723"/>
    </source>
</evidence>
<feature type="domain" description="RZ-type" evidence="8">
    <location>
        <begin position="1065"/>
        <end position="1134"/>
    </location>
</feature>
<dbReference type="GO" id="GO:0008270">
    <property type="term" value="F:zinc ion binding"/>
    <property type="evidence" value="ECO:0007669"/>
    <property type="project" value="UniProtKB-KW"/>
</dbReference>
<dbReference type="PROSITE" id="PS51981">
    <property type="entry name" value="ZF_RZ"/>
    <property type="match status" value="1"/>
</dbReference>
<gene>
    <name evidence="9" type="ORF">BaRGS_00031873</name>
</gene>
<evidence type="ECO:0000313" key="10">
    <source>
        <dbReference type="Proteomes" id="UP001519460"/>
    </source>
</evidence>
<dbReference type="InterPro" id="IPR041677">
    <property type="entry name" value="DNA2/NAM7_AAA_11"/>
</dbReference>
<dbReference type="AlphaFoldDB" id="A0ABD0JPA4"/>
<keyword evidence="5" id="KW-0862">Zinc</keyword>
<dbReference type="Pfam" id="PF13086">
    <property type="entry name" value="AAA_11"/>
    <property type="match status" value="1"/>
</dbReference>
<comment type="caution">
    <text evidence="9">The sequence shown here is derived from an EMBL/GenBank/DDBJ whole genome shotgun (WGS) entry which is preliminary data.</text>
</comment>
<keyword evidence="6" id="KW-0391">Immunity</keyword>
<dbReference type="CDD" id="cd18808">
    <property type="entry name" value="SF1_C_Upf1"/>
    <property type="match status" value="1"/>
</dbReference>